<gene>
    <name evidence="1" type="ORF">P3G67_35690</name>
</gene>
<accession>A0ABT5ZX82</accession>
<keyword evidence="2" id="KW-1185">Reference proteome</keyword>
<evidence type="ECO:0000313" key="2">
    <source>
        <dbReference type="Proteomes" id="UP001216579"/>
    </source>
</evidence>
<name>A0ABT5ZX82_9ACTN</name>
<sequence>MSNDELLDGINNAPEGDGILVSRDGTILGGHHRWDELQNRVKDGRIDPDTPIRIDVYGGE</sequence>
<reference evidence="1 2" key="1">
    <citation type="submission" date="2023-03" db="EMBL/GenBank/DDBJ databases">
        <title>Draft genome sequence of Streptomyces sp. RB6PN23 isolated from peat swamp forest in Thailand.</title>
        <authorList>
            <person name="Klaysubun C."/>
            <person name="Duangmal K."/>
        </authorList>
    </citation>
    <scope>NUCLEOTIDE SEQUENCE [LARGE SCALE GENOMIC DNA]</scope>
    <source>
        <strain evidence="1 2">RB6PN23</strain>
    </source>
</reference>
<proteinExistence type="predicted"/>
<dbReference type="RefSeq" id="WP_276097232.1">
    <property type="nucleotide sequence ID" value="NZ_JARJBC010000066.1"/>
</dbReference>
<dbReference type="Proteomes" id="UP001216579">
    <property type="component" value="Unassembled WGS sequence"/>
</dbReference>
<comment type="caution">
    <text evidence="1">The sequence shown here is derived from an EMBL/GenBank/DDBJ whole genome shotgun (WGS) entry which is preliminary data.</text>
</comment>
<organism evidence="1 2">
    <name type="scientific">Streptomyces silvisoli</name>
    <dbReference type="NCBI Taxonomy" id="3034235"/>
    <lineage>
        <taxon>Bacteria</taxon>
        <taxon>Bacillati</taxon>
        <taxon>Actinomycetota</taxon>
        <taxon>Actinomycetes</taxon>
        <taxon>Kitasatosporales</taxon>
        <taxon>Streptomycetaceae</taxon>
        <taxon>Streptomyces</taxon>
    </lineage>
</organism>
<protein>
    <submittedName>
        <fullName evidence="1">Uncharacterized protein</fullName>
    </submittedName>
</protein>
<dbReference type="EMBL" id="JARJBC010000066">
    <property type="protein sequence ID" value="MDF3294435.1"/>
    <property type="molecule type" value="Genomic_DNA"/>
</dbReference>
<evidence type="ECO:0000313" key="1">
    <source>
        <dbReference type="EMBL" id="MDF3294435.1"/>
    </source>
</evidence>